<gene>
    <name evidence="2" type="ORF">TSTA_107250</name>
</gene>
<dbReference type="EMBL" id="EQ962658">
    <property type="protein sequence ID" value="EED14518.1"/>
    <property type="molecule type" value="Genomic_DNA"/>
</dbReference>
<dbReference type="HOGENOM" id="CLU_009665_0_0_1"/>
<dbReference type="InterPro" id="IPR036188">
    <property type="entry name" value="FAD/NAD-bd_sf"/>
</dbReference>
<dbReference type="PANTHER" id="PTHR47469:SF2">
    <property type="entry name" value="OS06G0597600 PROTEIN"/>
    <property type="match status" value="1"/>
</dbReference>
<organism evidence="2 3">
    <name type="scientific">Talaromyces stipitatus (strain ATCC 10500 / CBS 375.48 / QM 6759 / NRRL 1006)</name>
    <name type="common">Penicillium stipitatum</name>
    <dbReference type="NCBI Taxonomy" id="441959"/>
    <lineage>
        <taxon>Eukaryota</taxon>
        <taxon>Fungi</taxon>
        <taxon>Dikarya</taxon>
        <taxon>Ascomycota</taxon>
        <taxon>Pezizomycotina</taxon>
        <taxon>Eurotiomycetes</taxon>
        <taxon>Eurotiomycetidae</taxon>
        <taxon>Eurotiales</taxon>
        <taxon>Trichocomaceae</taxon>
        <taxon>Talaromyces</taxon>
        <taxon>Talaromyces sect. Talaromyces</taxon>
    </lineage>
</organism>
<evidence type="ECO:0000313" key="3">
    <source>
        <dbReference type="Proteomes" id="UP000001745"/>
    </source>
</evidence>
<dbReference type="OMA" id="SWDALYF"/>
<dbReference type="OrthoDB" id="655030at2759"/>
<dbReference type="Gene3D" id="3.30.9.60">
    <property type="match status" value="1"/>
</dbReference>
<feature type="domain" description="2,6-dihydroxypyridine 3-monooxygenase substrate binding" evidence="1">
    <location>
        <begin position="201"/>
        <end position="330"/>
    </location>
</feature>
<dbReference type="InParanoid" id="B8MN69"/>
<name>B8MN69_TALSN</name>
<dbReference type="InterPro" id="IPR054707">
    <property type="entry name" value="DhpH_subs-bd"/>
</dbReference>
<dbReference type="SUPFAM" id="SSF51905">
    <property type="entry name" value="FAD/NAD(P)-binding domain"/>
    <property type="match status" value="1"/>
</dbReference>
<accession>B8MN69</accession>
<dbReference type="SUPFAM" id="SSF54373">
    <property type="entry name" value="FAD-linked reductases, C-terminal domain"/>
    <property type="match status" value="1"/>
</dbReference>
<sequence>MARESVSTSTTIPKDVIIVGGSLSALMQGLVLERFTTDKPPSHMAGVCLGPDVLRLLGRYDRAATIPLGIRAELLQSVDREGRRRPFLHIHRIMSSWDALYFRLRANFDGLATEYIPSPPGPRPLEGESIASAKARARYQVGQEVVDIRPASEGRVSVSIVDVSGEVGKRELAADLVLGADGPNSVVRKVFVPPGLADRRYANYVAWRGVVPELQASKETREIFSKNITYFVLKAEGAHAIVYNIPGDAGSVATGQRLLNFCLYLNVAPGCLDEIMTDSAGVRHQISGPPNKVHPEVWAQQKASARRVLPAPYVEIMDKIASPFVHLITDYCSPRASFLEGKVLLVGDASALLRPHIAFSTNQAAYQALLTERLVKGELDVAEWEYQVTAATYLHWKRSVWFGQFFQQPLAVALISAVQYWAVAALNRLRTWAGWLSGQAV</sequence>
<reference evidence="3" key="1">
    <citation type="journal article" date="2015" name="Genome Announc.">
        <title>Genome sequence of the AIDS-associated pathogen Penicillium marneffei (ATCC18224) and its near taxonomic relative Talaromyces stipitatus (ATCC10500).</title>
        <authorList>
            <person name="Nierman W.C."/>
            <person name="Fedorova-Abrams N.D."/>
            <person name="Andrianopoulos A."/>
        </authorList>
    </citation>
    <scope>NUCLEOTIDE SEQUENCE [LARGE SCALE GENOMIC DNA]</scope>
    <source>
        <strain evidence="3">ATCC 10500 / CBS 375.48 / QM 6759 / NRRL 1006</strain>
    </source>
</reference>
<evidence type="ECO:0000259" key="1">
    <source>
        <dbReference type="Pfam" id="PF22607"/>
    </source>
</evidence>
<dbReference type="InterPro" id="IPR053212">
    <property type="entry name" value="DHP_3-monooxygenase"/>
</dbReference>
<dbReference type="STRING" id="441959.B8MN69"/>
<keyword evidence="3" id="KW-1185">Reference proteome</keyword>
<dbReference type="Pfam" id="PF22607">
    <property type="entry name" value="FAD_binding-like"/>
    <property type="match status" value="1"/>
</dbReference>
<evidence type="ECO:0000313" key="2">
    <source>
        <dbReference type="EMBL" id="EED14518.1"/>
    </source>
</evidence>
<dbReference type="AlphaFoldDB" id="B8MN69"/>
<dbReference type="eggNOG" id="KOG2614">
    <property type="taxonomic scope" value="Eukaryota"/>
</dbReference>
<proteinExistence type="predicted"/>
<dbReference type="Proteomes" id="UP000001745">
    <property type="component" value="Unassembled WGS sequence"/>
</dbReference>
<dbReference type="GeneID" id="8103625"/>
<dbReference type="PANTHER" id="PTHR47469">
    <property type="entry name" value="MONOOXYGENASE-LIKE"/>
    <property type="match status" value="1"/>
</dbReference>
<dbReference type="VEuPathDB" id="FungiDB:TSTA_107250"/>
<protein>
    <recommendedName>
        <fullName evidence="1">2,6-dihydroxypyridine 3-monooxygenase substrate binding domain-containing protein</fullName>
    </recommendedName>
</protein>
<dbReference type="PhylomeDB" id="B8MN69"/>
<dbReference type="RefSeq" id="XP_002486756.1">
    <property type="nucleotide sequence ID" value="XM_002486711.1"/>
</dbReference>